<feature type="region of interest" description="Disordered" evidence="1">
    <location>
        <begin position="715"/>
        <end position="754"/>
    </location>
</feature>
<dbReference type="EMBL" id="CP046391">
    <property type="protein sequence ID" value="QJC27602.1"/>
    <property type="molecule type" value="Genomic_DNA"/>
</dbReference>
<dbReference type="RefSeq" id="WP_169193236.1">
    <property type="nucleotide sequence ID" value="NZ_CP046391.1"/>
</dbReference>
<evidence type="ECO:0000313" key="2">
    <source>
        <dbReference type="EMBL" id="QJC27602.1"/>
    </source>
</evidence>
<dbReference type="AlphaFoldDB" id="A0A858PYF7"/>
<keyword evidence="3" id="KW-1185">Reference proteome</keyword>
<name>A0A858PYF7_9RICK</name>
<evidence type="ECO:0000256" key="1">
    <source>
        <dbReference type="SAM" id="MobiDB-lite"/>
    </source>
</evidence>
<reference evidence="2 3" key="1">
    <citation type="journal article" date="2020" name="Pathogens">
        <title>First Whole Genome Sequence of Anaplasma platys, an Obligate Intracellular Rickettsial Pathogen of Dogs.</title>
        <authorList>
            <person name="Llanes A."/>
            <person name="Rajeev S."/>
        </authorList>
    </citation>
    <scope>NUCLEOTIDE SEQUENCE [LARGE SCALE GENOMIC DNA]</scope>
    <source>
        <strain evidence="2 3">S3</strain>
    </source>
</reference>
<dbReference type="KEGG" id="aplt:ANPL_02700"/>
<protein>
    <submittedName>
        <fullName evidence="2">Uncharacterized protein</fullName>
    </submittedName>
</protein>
<gene>
    <name evidence="2" type="ORF">ANPL_02700</name>
</gene>
<accession>A0A858PYF7</accession>
<organism evidence="2 3">
    <name type="scientific">Anaplasma platys</name>
    <dbReference type="NCBI Taxonomy" id="949"/>
    <lineage>
        <taxon>Bacteria</taxon>
        <taxon>Pseudomonadati</taxon>
        <taxon>Pseudomonadota</taxon>
        <taxon>Alphaproteobacteria</taxon>
        <taxon>Rickettsiales</taxon>
        <taxon>Anaplasmataceae</taxon>
        <taxon>Anaplasma</taxon>
    </lineage>
</organism>
<sequence>MLFIAEQADDNEKECLLKHTVLVAALSGVLSDNQSPQHRMAIEDILTAEVKSARGVVNEMYVRKGLLIEDGVFSSVVNKELVHYIFADALAILDPTQYTAPHCVRISYAFKAELMLTVSATKAIAELLETTPILAVTVPRKNSLPMYKKNVASMVKRLVALAAALSRTPNVPGTEAKKEIQKTAKGIYKSAMAFAKKTSKNVYAQKELIESARLAEVESRSFYHFATLYSAKYTTDAAYSTTRTYLTRSISGAKSSGIEACAELQHEGIVNAGGCSTDITRVHATHSYVDRVMFNKHNLSPDRIGEILLSVAAELKKVCGAYERAIDAVSAVSVAESKKGNPRSLENDLLEAITALLTMQEEVRHLCVRGNTDLLGACIVELGKCVKAVQVPVRNGREREVCHTPEVSVINTLYGDTMNAIAHALIAFSNSCEIGSSWKEHASLEETAVMVSAVADLLDSAYNAFQRDELAAHILKRVKHAREAIAGGNLSVPVGQSAYNNDRTLVTLMCDFVLAVLGSEKHKLSLVHYSDFVRFNLLHVKYLTGSVREALLSVDGNLQDILKQHVVDVLDVLCSLETELNKATPLTDARLQDVQDTARRTAEHLHVVEQGLASCSNAPKILSYYVQRALAACKACNNVPIAVSADPETIDNTGSVLRKLLVSKNVVTRALPNLSSSHANSAGTAGLLLYSDAVEMLSAEETAYGACTQVLDRSDNKVGHGKPGQHSQGHNESPSSRIDLTSSLHKTQHSITLR</sequence>
<dbReference type="Proteomes" id="UP000500930">
    <property type="component" value="Chromosome"/>
</dbReference>
<proteinExistence type="predicted"/>
<feature type="compositionally biased region" description="Polar residues" evidence="1">
    <location>
        <begin position="725"/>
        <end position="754"/>
    </location>
</feature>
<evidence type="ECO:0000313" key="3">
    <source>
        <dbReference type="Proteomes" id="UP000500930"/>
    </source>
</evidence>